<dbReference type="InterPro" id="IPR008271">
    <property type="entry name" value="Ser/Thr_kinase_AS"/>
</dbReference>
<dbReference type="InterPro" id="IPR011009">
    <property type="entry name" value="Kinase-like_dom_sf"/>
</dbReference>
<evidence type="ECO:0000256" key="6">
    <source>
        <dbReference type="RuleBase" id="RU000304"/>
    </source>
</evidence>
<dbReference type="FunFam" id="3.30.200.20:FF:000042">
    <property type="entry name" value="Aurora kinase A"/>
    <property type="match status" value="1"/>
</dbReference>
<feature type="binding site" evidence="5">
    <location>
        <position position="47"/>
    </location>
    <ligand>
        <name>ATP</name>
        <dbReference type="ChEBI" id="CHEBI:30616"/>
    </ligand>
</feature>
<dbReference type="GO" id="GO:0004674">
    <property type="term" value="F:protein serine/threonine kinase activity"/>
    <property type="evidence" value="ECO:0000318"/>
    <property type="project" value="GO_Central"/>
</dbReference>
<dbReference type="InterPro" id="IPR045269">
    <property type="entry name" value="Atg1-like"/>
</dbReference>
<evidence type="ECO:0000259" key="7">
    <source>
        <dbReference type="PROSITE" id="PS50011"/>
    </source>
</evidence>
<dbReference type="PROSITE" id="PS50011">
    <property type="entry name" value="PROTEIN_KINASE_DOM"/>
    <property type="match status" value="1"/>
</dbReference>
<dbReference type="InterPro" id="IPR000719">
    <property type="entry name" value="Prot_kinase_dom"/>
</dbReference>
<dbReference type="InterPro" id="IPR017441">
    <property type="entry name" value="Protein_kinase_ATP_BS"/>
</dbReference>
<keyword evidence="1" id="KW-0808">Transferase</keyword>
<evidence type="ECO:0000256" key="2">
    <source>
        <dbReference type="ARBA" id="ARBA00022741"/>
    </source>
</evidence>
<keyword evidence="4 5" id="KW-0067">ATP-binding</keyword>
<protein>
    <submittedName>
        <fullName evidence="8">CAMK family protein kinase</fullName>
    </submittedName>
</protein>
<dbReference type="AlphaFoldDB" id="A2FGX7"/>
<evidence type="ECO:0000256" key="4">
    <source>
        <dbReference type="ARBA" id="ARBA00022840"/>
    </source>
</evidence>
<sequence length="336" mass="38875">METRSFNKIKIPDQIGKYKVLDILGYGGFAVVVLAQDINTQEKCAIKIIDRKEITKQNFLLYLENELRLSERFNHPNIVKVFEIIYEPDTIMIVMEYLSNGDLQTLLEQNINFTIQEQFRIGLELLQAIKYLHDRGVCHRDIKPSNILFDDDFHPKIIDFGVSKEQSEALSTYCGTSFYMAPEIVKNKIYDGKKVDVWAFGITMNLITEKRFPWNKILNDAQFIKLVTQNKLEICVDQIGIIGDIISRCLVIDPNERASIDDLLKYIEEWQASRVFISRSRQSTKTCKGSLLPKLYSPNSNNSTPFVGKIFSPLDKKVLKKLSFTVRRRSHDPPRL</sequence>
<dbReference type="SMR" id="A2FGX7"/>
<dbReference type="FunFam" id="1.10.510.10:FF:000578">
    <property type="entry name" value="CAMK family protein kinase"/>
    <property type="match status" value="1"/>
</dbReference>
<reference evidence="8" key="1">
    <citation type="submission" date="2006-10" db="EMBL/GenBank/DDBJ databases">
        <authorList>
            <person name="Amadeo P."/>
            <person name="Zhao Q."/>
            <person name="Wortman J."/>
            <person name="Fraser-Liggett C."/>
            <person name="Carlton J."/>
        </authorList>
    </citation>
    <scope>NUCLEOTIDE SEQUENCE</scope>
    <source>
        <strain evidence="8">G3</strain>
    </source>
</reference>
<dbReference type="EMBL" id="DS113786">
    <property type="protein sequence ID" value="EAX95836.1"/>
    <property type="molecule type" value="Genomic_DNA"/>
</dbReference>
<dbReference type="VEuPathDB" id="TrichDB:TVAGG3_1056240"/>
<dbReference type="Gene3D" id="1.10.510.10">
    <property type="entry name" value="Transferase(Phosphotransferase) domain 1"/>
    <property type="match status" value="1"/>
</dbReference>
<keyword evidence="9" id="KW-1185">Reference proteome</keyword>
<gene>
    <name evidence="8" type="ORF">TVAG_425880</name>
</gene>
<name>A2FGX7_TRIV3</name>
<dbReference type="OrthoDB" id="541276at2759"/>
<dbReference type="eggNOG" id="KOG0586">
    <property type="taxonomic scope" value="Eukaryota"/>
</dbReference>
<evidence type="ECO:0000313" key="8">
    <source>
        <dbReference type="EMBL" id="EAX95836.1"/>
    </source>
</evidence>
<accession>A2FGX7</accession>
<dbReference type="Proteomes" id="UP000001542">
    <property type="component" value="Unassembled WGS sequence"/>
</dbReference>
<dbReference type="PROSITE" id="PS00107">
    <property type="entry name" value="PROTEIN_KINASE_ATP"/>
    <property type="match status" value="1"/>
</dbReference>
<dbReference type="GO" id="GO:0010506">
    <property type="term" value="P:regulation of autophagy"/>
    <property type="evidence" value="ECO:0007669"/>
    <property type="project" value="InterPro"/>
</dbReference>
<dbReference type="PANTHER" id="PTHR24348:SF22">
    <property type="entry name" value="NON-SPECIFIC SERINE_THREONINE PROTEIN KINASE"/>
    <property type="match status" value="1"/>
</dbReference>
<evidence type="ECO:0000256" key="3">
    <source>
        <dbReference type="ARBA" id="ARBA00022777"/>
    </source>
</evidence>
<dbReference type="STRING" id="5722.A2FGX7"/>
<dbReference type="GO" id="GO:0005524">
    <property type="term" value="F:ATP binding"/>
    <property type="evidence" value="ECO:0007669"/>
    <property type="project" value="UniProtKB-UniRule"/>
</dbReference>
<organism evidence="8 9">
    <name type="scientific">Trichomonas vaginalis (strain ATCC PRA-98 / G3)</name>
    <dbReference type="NCBI Taxonomy" id="412133"/>
    <lineage>
        <taxon>Eukaryota</taxon>
        <taxon>Metamonada</taxon>
        <taxon>Parabasalia</taxon>
        <taxon>Trichomonadida</taxon>
        <taxon>Trichomonadidae</taxon>
        <taxon>Trichomonas</taxon>
    </lineage>
</organism>
<dbReference type="OMA" id="QFRIGLE"/>
<reference evidence="8" key="2">
    <citation type="journal article" date="2007" name="Science">
        <title>Draft genome sequence of the sexually transmitted pathogen Trichomonas vaginalis.</title>
        <authorList>
            <person name="Carlton J.M."/>
            <person name="Hirt R.P."/>
            <person name="Silva J.C."/>
            <person name="Delcher A.L."/>
            <person name="Schatz M."/>
            <person name="Zhao Q."/>
            <person name="Wortman J.R."/>
            <person name="Bidwell S.L."/>
            <person name="Alsmark U.C.M."/>
            <person name="Besteiro S."/>
            <person name="Sicheritz-Ponten T."/>
            <person name="Noel C.J."/>
            <person name="Dacks J.B."/>
            <person name="Foster P.G."/>
            <person name="Simillion C."/>
            <person name="Van de Peer Y."/>
            <person name="Miranda-Saavedra D."/>
            <person name="Barton G.J."/>
            <person name="Westrop G.D."/>
            <person name="Mueller S."/>
            <person name="Dessi D."/>
            <person name="Fiori P.L."/>
            <person name="Ren Q."/>
            <person name="Paulsen I."/>
            <person name="Zhang H."/>
            <person name="Bastida-Corcuera F.D."/>
            <person name="Simoes-Barbosa A."/>
            <person name="Brown M.T."/>
            <person name="Hayes R.D."/>
            <person name="Mukherjee M."/>
            <person name="Okumura C.Y."/>
            <person name="Schneider R."/>
            <person name="Smith A.J."/>
            <person name="Vanacova S."/>
            <person name="Villalvazo M."/>
            <person name="Haas B.J."/>
            <person name="Pertea M."/>
            <person name="Feldblyum T.V."/>
            <person name="Utterback T.R."/>
            <person name="Shu C.L."/>
            <person name="Osoegawa K."/>
            <person name="de Jong P.J."/>
            <person name="Hrdy I."/>
            <person name="Horvathova L."/>
            <person name="Zubacova Z."/>
            <person name="Dolezal P."/>
            <person name="Malik S.B."/>
            <person name="Logsdon J.M. Jr."/>
            <person name="Henze K."/>
            <person name="Gupta A."/>
            <person name="Wang C.C."/>
            <person name="Dunne R.L."/>
            <person name="Upcroft J.A."/>
            <person name="Upcroft P."/>
            <person name="White O."/>
            <person name="Salzberg S.L."/>
            <person name="Tang P."/>
            <person name="Chiu C.-H."/>
            <person name="Lee Y.-S."/>
            <person name="Embley T.M."/>
            <person name="Coombs G.H."/>
            <person name="Mottram J.C."/>
            <person name="Tachezy J."/>
            <person name="Fraser-Liggett C.M."/>
            <person name="Johnson P.J."/>
        </authorList>
    </citation>
    <scope>NUCLEOTIDE SEQUENCE [LARGE SCALE GENOMIC DNA]</scope>
    <source>
        <strain evidence="8">G3</strain>
    </source>
</reference>
<evidence type="ECO:0000256" key="5">
    <source>
        <dbReference type="PROSITE-ProRule" id="PRU10141"/>
    </source>
</evidence>
<dbReference type="VEuPathDB" id="TrichDB:TVAG_425880"/>
<keyword evidence="3 8" id="KW-0418">Kinase</keyword>
<proteinExistence type="inferred from homology"/>
<dbReference type="SMART" id="SM00220">
    <property type="entry name" value="S_TKc"/>
    <property type="match status" value="1"/>
</dbReference>
<keyword evidence="2 5" id="KW-0547">Nucleotide-binding</keyword>
<dbReference type="PANTHER" id="PTHR24348">
    <property type="entry name" value="SERINE/THREONINE-PROTEIN KINASE UNC-51-RELATED"/>
    <property type="match status" value="1"/>
</dbReference>
<dbReference type="KEGG" id="tva:4753598"/>
<dbReference type="RefSeq" id="XP_001308766.1">
    <property type="nucleotide sequence ID" value="XM_001308765.1"/>
</dbReference>
<keyword evidence="6" id="KW-0723">Serine/threonine-protein kinase</keyword>
<comment type="similarity">
    <text evidence="6">Belongs to the protein kinase superfamily.</text>
</comment>
<dbReference type="PROSITE" id="PS00108">
    <property type="entry name" value="PROTEIN_KINASE_ST"/>
    <property type="match status" value="1"/>
</dbReference>
<dbReference type="SUPFAM" id="SSF56112">
    <property type="entry name" value="Protein kinase-like (PK-like)"/>
    <property type="match status" value="1"/>
</dbReference>
<dbReference type="Pfam" id="PF00069">
    <property type="entry name" value="Pkinase"/>
    <property type="match status" value="1"/>
</dbReference>
<evidence type="ECO:0000313" key="9">
    <source>
        <dbReference type="Proteomes" id="UP000001542"/>
    </source>
</evidence>
<feature type="domain" description="Protein kinase" evidence="7">
    <location>
        <begin position="18"/>
        <end position="271"/>
    </location>
</feature>
<evidence type="ECO:0000256" key="1">
    <source>
        <dbReference type="ARBA" id="ARBA00022679"/>
    </source>
</evidence>
<dbReference type="InParanoid" id="A2FGX7"/>